<dbReference type="PROSITE" id="PS00487">
    <property type="entry name" value="IMP_DH_GMP_RED"/>
    <property type="match status" value="1"/>
</dbReference>
<feature type="binding site" description="in other chain" evidence="13 17">
    <location>
        <position position="304"/>
    </location>
    <ligand>
        <name>K(+)</name>
        <dbReference type="ChEBI" id="CHEBI:29103"/>
        <note>ligand shared between two tetrameric partners</note>
    </ligand>
</feature>
<keyword evidence="4 13" id="KW-0479">Metal-binding</keyword>
<dbReference type="InterPro" id="IPR046342">
    <property type="entry name" value="CBS_dom_sf"/>
</dbReference>
<feature type="active site" description="Proton acceptor" evidence="13 14">
    <location>
        <position position="401"/>
    </location>
</feature>
<evidence type="ECO:0000256" key="1">
    <source>
        <dbReference type="ARBA" id="ARBA00001958"/>
    </source>
</evidence>
<dbReference type="SMART" id="SM00116">
    <property type="entry name" value="CBS"/>
    <property type="match status" value="2"/>
</dbReference>
<dbReference type="SUPFAM" id="SSF54631">
    <property type="entry name" value="CBS-domain pair"/>
    <property type="match status" value="1"/>
</dbReference>
<evidence type="ECO:0000256" key="7">
    <source>
        <dbReference type="ARBA" id="ARBA00022755"/>
    </source>
</evidence>
<evidence type="ECO:0000256" key="14">
    <source>
        <dbReference type="PIRSR" id="PIRSR000130-1"/>
    </source>
</evidence>
<dbReference type="FunFam" id="3.20.20.70:FF:000003">
    <property type="entry name" value="GMP reductase"/>
    <property type="match status" value="1"/>
</dbReference>
<dbReference type="CDD" id="cd04601">
    <property type="entry name" value="CBS_pair_IMPDH"/>
    <property type="match status" value="1"/>
</dbReference>
<evidence type="ECO:0000256" key="15">
    <source>
        <dbReference type="PIRSR" id="PIRSR000130-2"/>
    </source>
</evidence>
<dbReference type="GO" id="GO:0006177">
    <property type="term" value="P:GMP biosynthetic process"/>
    <property type="evidence" value="ECO:0007669"/>
    <property type="project" value="UniProtKB-UniRule"/>
</dbReference>
<dbReference type="CDD" id="cd00381">
    <property type="entry name" value="IMPDH"/>
    <property type="match status" value="1"/>
</dbReference>
<evidence type="ECO:0000259" key="21">
    <source>
        <dbReference type="PROSITE" id="PS51371"/>
    </source>
</evidence>
<feature type="binding site" evidence="13 16">
    <location>
        <begin position="297"/>
        <end position="299"/>
    </location>
    <ligand>
        <name>NAD(+)</name>
        <dbReference type="ChEBI" id="CHEBI:57540"/>
    </ligand>
</feature>
<evidence type="ECO:0000256" key="3">
    <source>
        <dbReference type="ARBA" id="ARBA00011881"/>
    </source>
</evidence>
<feature type="binding site" evidence="13">
    <location>
        <position position="470"/>
    </location>
    <ligand>
        <name>K(+)</name>
        <dbReference type="ChEBI" id="CHEBI:29103"/>
        <note>ligand shared between two tetrameric partners</note>
    </ligand>
</feature>
<protein>
    <recommendedName>
        <fullName evidence="13 20">Inosine-5'-monophosphate dehydrogenase</fullName>
        <shortName evidence="13">IMP dehydrogenase</shortName>
        <shortName evidence="13">IMPD</shortName>
        <shortName evidence="13">IMPDH</shortName>
        <ecNumber evidence="13 20">1.1.1.205</ecNumber>
    </recommendedName>
</protein>
<dbReference type="PANTHER" id="PTHR11911">
    <property type="entry name" value="INOSINE-5-MONOPHOSPHATE DEHYDROGENASE RELATED"/>
    <property type="match status" value="1"/>
</dbReference>
<dbReference type="GO" id="GO:0003938">
    <property type="term" value="F:IMP dehydrogenase activity"/>
    <property type="evidence" value="ECO:0007669"/>
    <property type="project" value="UniProtKB-UniRule"/>
</dbReference>
<dbReference type="AlphaFoldDB" id="A0A217EHA0"/>
<dbReference type="OrthoDB" id="9805398at2"/>
<keyword evidence="5" id="KW-0677">Repeat</keyword>
<feature type="binding site" evidence="13">
    <location>
        <position position="471"/>
    </location>
    <ligand>
        <name>K(+)</name>
        <dbReference type="ChEBI" id="CHEBI:29103"/>
        <note>ligand shared between two tetrameric partners</note>
    </ligand>
</feature>
<comment type="subunit">
    <text evidence="3 13">Homotetramer.</text>
</comment>
<dbReference type="InterPro" id="IPR015875">
    <property type="entry name" value="IMP_DH/GMP_Rdtase_CS"/>
</dbReference>
<keyword evidence="6 13" id="KW-0332">GMP biosynthesis</keyword>
<sequence length="488" mass="51787">MLTIIQEALTFDDVLLVPAYSAVLPKDVSLKTRLTRDIQLNVPLVSAAMDTVTEARMAIAMAQNGGIGIIHKNMDIAAQAAEVRRVKKFEAGMVKDPITVTPDTTVRELNAITQANNISGVPVVQDGKVVGIVTGRDTRFETNLEQPVRNIMTQQDRLVTVREGESKENIQALLQKHRIEKVLVVDEHHALKGLITVTDFRKAESYPNSSKDHLGRLRVGAAVGTGIETPSRVEALVEAGVDVIVVDTAHGHSAGVIERVNWVKKNFPQVQVIGGNIATGDAALALLDAGADAVKVGIGPGSICTTRIVAGIGVPQMSAIDSVANALKEQIPLIADGGIRFSGDMSKAIGAGASTIMVGSLLAGTEEAPGEVEFFQGRYYKAYRGMGSLGAMAGSTGSADRYFQDAKAGAEKLVPEGIEGRVPYKGPMGVILHQMMGGLRSSMGYTGSSTIDDLRHNAKFVKITAAGMKESHVHDVTITKEAPNYHLG</sequence>
<dbReference type="Proteomes" id="UP000243463">
    <property type="component" value="Unassembled WGS sequence"/>
</dbReference>
<evidence type="ECO:0000256" key="17">
    <source>
        <dbReference type="PIRSR" id="PIRSR000130-4"/>
    </source>
</evidence>
<keyword evidence="9 13" id="KW-0560">Oxidoreductase</keyword>
<evidence type="ECO:0000256" key="10">
    <source>
        <dbReference type="ARBA" id="ARBA00023027"/>
    </source>
</evidence>
<dbReference type="PROSITE" id="PS51371">
    <property type="entry name" value="CBS"/>
    <property type="match status" value="2"/>
</dbReference>
<dbReference type="InterPro" id="IPR000644">
    <property type="entry name" value="CBS_dom"/>
</dbReference>
<comment type="similarity">
    <text evidence="2 13 19">Belongs to the IMPDH/GMPR family.</text>
</comment>
<evidence type="ECO:0000256" key="16">
    <source>
        <dbReference type="PIRSR" id="PIRSR000130-3"/>
    </source>
</evidence>
<dbReference type="EC" id="1.1.1.205" evidence="13 20"/>
<dbReference type="GO" id="GO:0000166">
    <property type="term" value="F:nucleotide binding"/>
    <property type="evidence" value="ECO:0007669"/>
    <property type="project" value="UniProtKB-UniRule"/>
</dbReference>
<feature type="binding site" description="in other chain" evidence="13 17">
    <location>
        <position position="299"/>
    </location>
    <ligand>
        <name>K(+)</name>
        <dbReference type="ChEBI" id="CHEBI:29103"/>
        <note>ligand shared between two tetrameric partners</note>
    </ligand>
</feature>
<evidence type="ECO:0000256" key="2">
    <source>
        <dbReference type="ARBA" id="ARBA00005502"/>
    </source>
</evidence>
<dbReference type="UniPathway" id="UPA00601">
    <property type="reaction ID" value="UER00295"/>
</dbReference>
<feature type="binding site" evidence="13 15">
    <location>
        <position position="302"/>
    </location>
    <ligand>
        <name>IMP</name>
        <dbReference type="ChEBI" id="CHEBI:58053"/>
    </ligand>
</feature>
<feature type="domain" description="CBS" evidence="21">
    <location>
        <begin position="152"/>
        <end position="210"/>
    </location>
</feature>
<feature type="binding site" evidence="16">
    <location>
        <begin position="247"/>
        <end position="249"/>
    </location>
    <ligand>
        <name>NAD(+)</name>
        <dbReference type="ChEBI" id="CHEBI:57540"/>
    </ligand>
</feature>
<dbReference type="Pfam" id="PF00478">
    <property type="entry name" value="IMPDH"/>
    <property type="match status" value="1"/>
</dbReference>
<dbReference type="InterPro" id="IPR005990">
    <property type="entry name" value="IMP_DH"/>
</dbReference>
<evidence type="ECO:0000256" key="4">
    <source>
        <dbReference type="ARBA" id="ARBA00022723"/>
    </source>
</evidence>
<dbReference type="EMBL" id="FZLN01000002">
    <property type="protein sequence ID" value="SNQ29556.1"/>
    <property type="molecule type" value="Genomic_DNA"/>
</dbReference>
<feature type="binding site" description="in other chain" evidence="13 17">
    <location>
        <position position="301"/>
    </location>
    <ligand>
        <name>K(+)</name>
        <dbReference type="ChEBI" id="CHEBI:29103"/>
        <note>ligand shared between two tetrameric partners</note>
    </ligand>
</feature>
<evidence type="ECO:0000256" key="19">
    <source>
        <dbReference type="RuleBase" id="RU003927"/>
    </source>
</evidence>
<feature type="domain" description="CBS" evidence="21">
    <location>
        <begin position="93"/>
        <end position="148"/>
    </location>
</feature>
<proteinExistence type="inferred from homology"/>
<evidence type="ECO:0000313" key="22">
    <source>
        <dbReference type="EMBL" id="SNQ29556.1"/>
    </source>
</evidence>
<dbReference type="SUPFAM" id="SSF51412">
    <property type="entry name" value="Inosine monophosphate dehydrogenase (IMPDH)"/>
    <property type="match status" value="1"/>
</dbReference>
<feature type="active site" description="Thioimidate intermediate" evidence="13 14">
    <location>
        <position position="304"/>
    </location>
</feature>
<feature type="binding site" evidence="13 15">
    <location>
        <begin position="383"/>
        <end position="387"/>
    </location>
    <ligand>
        <name>IMP</name>
        <dbReference type="ChEBI" id="CHEBI:58053"/>
    </ligand>
</feature>
<comment type="function">
    <text evidence="13">Catalyzes the conversion of inosine 5'-phosphate (IMP) to xanthosine 5'-phosphate (XMP), the first committed and rate-limiting step in the de novo synthesis of guanine nucleotides, and therefore plays an important role in the regulation of cell growth.</text>
</comment>
<dbReference type="RefSeq" id="WP_088823604.1">
    <property type="nucleotide sequence ID" value="NZ_FZLN01000002.1"/>
</dbReference>
<evidence type="ECO:0000256" key="12">
    <source>
        <dbReference type="ARBA" id="ARBA00048028"/>
    </source>
</evidence>
<accession>A0A217EHA0</accession>
<dbReference type="Gene3D" id="3.20.20.70">
    <property type="entry name" value="Aldolase class I"/>
    <property type="match status" value="1"/>
</dbReference>
<dbReference type="InterPro" id="IPR013785">
    <property type="entry name" value="Aldolase_TIM"/>
</dbReference>
<comment type="cofactor">
    <cofactor evidence="1 13">
        <name>K(+)</name>
        <dbReference type="ChEBI" id="CHEBI:29103"/>
    </cofactor>
</comment>
<dbReference type="GO" id="GO:0046872">
    <property type="term" value="F:metal ion binding"/>
    <property type="evidence" value="ECO:0007669"/>
    <property type="project" value="UniProtKB-UniRule"/>
</dbReference>
<dbReference type="GO" id="GO:0006183">
    <property type="term" value="P:GTP biosynthetic process"/>
    <property type="evidence" value="ECO:0007669"/>
    <property type="project" value="TreeGrafter"/>
</dbReference>
<evidence type="ECO:0000256" key="20">
    <source>
        <dbReference type="RuleBase" id="RU003928"/>
    </source>
</evidence>
<reference evidence="23" key="1">
    <citation type="submission" date="2017-06" db="EMBL/GenBank/DDBJ databases">
        <authorList>
            <person name="Varghese N."/>
            <person name="Submissions S."/>
        </authorList>
    </citation>
    <scope>NUCLEOTIDE SEQUENCE [LARGE SCALE GENOMIC DNA]</scope>
    <source>
        <strain evidence="23">ANC 5114</strain>
    </source>
</reference>
<comment type="activity regulation">
    <text evidence="13">Mycophenolic acid (MPA) is a non-competitive inhibitor that prevents formation of the closed enzyme conformation by binding to the same site as the amobile flap. In contrast, mizoribine monophosphate (MZP) is a competitive inhibitor that induces the closed conformation. MPA is a potent inhibitor of mammalian IMPDHs but a poor inhibitor of the bacterial enzymes. MZP is a more potent inhibitor of bacterial IMPDH.</text>
</comment>
<evidence type="ECO:0000256" key="8">
    <source>
        <dbReference type="ARBA" id="ARBA00022958"/>
    </source>
</evidence>
<gene>
    <name evidence="13" type="primary">guaB</name>
    <name evidence="22" type="ORF">SAMN05444584_1515</name>
</gene>
<dbReference type="InterPro" id="IPR001093">
    <property type="entry name" value="IMP_DH_GMPRt"/>
</dbReference>
<dbReference type="PANTHER" id="PTHR11911:SF111">
    <property type="entry name" value="INOSINE-5'-MONOPHOSPHATE DEHYDROGENASE"/>
    <property type="match status" value="1"/>
</dbReference>
<dbReference type="HAMAP" id="MF_01964">
    <property type="entry name" value="IMPDH"/>
    <property type="match status" value="1"/>
</dbReference>
<comment type="catalytic activity">
    <reaction evidence="12 13 20">
        <text>IMP + NAD(+) + H2O = XMP + NADH + H(+)</text>
        <dbReference type="Rhea" id="RHEA:11708"/>
        <dbReference type="ChEBI" id="CHEBI:15377"/>
        <dbReference type="ChEBI" id="CHEBI:15378"/>
        <dbReference type="ChEBI" id="CHEBI:57464"/>
        <dbReference type="ChEBI" id="CHEBI:57540"/>
        <dbReference type="ChEBI" id="CHEBI:57945"/>
        <dbReference type="ChEBI" id="CHEBI:58053"/>
        <dbReference type="EC" id="1.1.1.205"/>
    </reaction>
</comment>
<evidence type="ECO:0000256" key="13">
    <source>
        <dbReference type="HAMAP-Rule" id="MF_01964"/>
    </source>
</evidence>
<keyword evidence="11 18" id="KW-0129">CBS domain</keyword>
<keyword evidence="7 13" id="KW-0658">Purine biosynthesis</keyword>
<organism evidence="22 23">
    <name type="scientific">Acinetobacter apis</name>
    <dbReference type="NCBI Taxonomy" id="1229165"/>
    <lineage>
        <taxon>Bacteria</taxon>
        <taxon>Pseudomonadati</taxon>
        <taxon>Pseudomonadota</taxon>
        <taxon>Gammaproteobacteria</taxon>
        <taxon>Moraxellales</taxon>
        <taxon>Moraxellaceae</taxon>
        <taxon>Acinetobacter</taxon>
    </lineage>
</organism>
<dbReference type="SMART" id="SM01240">
    <property type="entry name" value="IMPDH"/>
    <property type="match status" value="1"/>
</dbReference>
<feature type="binding site" evidence="13">
    <location>
        <position position="247"/>
    </location>
    <ligand>
        <name>NAD(+)</name>
        <dbReference type="ChEBI" id="CHEBI:57540"/>
    </ligand>
</feature>
<evidence type="ECO:0000256" key="11">
    <source>
        <dbReference type="ARBA" id="ARBA00023122"/>
    </source>
</evidence>
<comment type="pathway">
    <text evidence="13 20">Purine metabolism; XMP biosynthesis via de novo pathway; XMP from IMP: step 1/1.</text>
</comment>
<evidence type="ECO:0000256" key="5">
    <source>
        <dbReference type="ARBA" id="ARBA00022737"/>
    </source>
</evidence>
<feature type="binding site" evidence="13">
    <location>
        <position position="472"/>
    </location>
    <ligand>
        <name>K(+)</name>
        <dbReference type="ChEBI" id="CHEBI:29103"/>
        <note>ligand shared between two tetrameric partners</note>
    </ligand>
</feature>
<dbReference type="PIRSF" id="PIRSF000130">
    <property type="entry name" value="IMPDH"/>
    <property type="match status" value="1"/>
</dbReference>
<dbReference type="Pfam" id="PF00571">
    <property type="entry name" value="CBS"/>
    <property type="match status" value="2"/>
</dbReference>
<feature type="binding site" evidence="13 15">
    <location>
        <begin position="336"/>
        <end position="338"/>
    </location>
    <ligand>
        <name>IMP</name>
        <dbReference type="ChEBI" id="CHEBI:58053"/>
    </ligand>
</feature>
<evidence type="ECO:0000256" key="9">
    <source>
        <dbReference type="ARBA" id="ARBA00023002"/>
    </source>
</evidence>
<evidence type="ECO:0000313" key="23">
    <source>
        <dbReference type="Proteomes" id="UP000243463"/>
    </source>
</evidence>
<name>A0A217EHA0_9GAMM</name>
<keyword evidence="10 13" id="KW-0520">NAD</keyword>
<evidence type="ECO:0000256" key="18">
    <source>
        <dbReference type="PROSITE-ProRule" id="PRU00703"/>
    </source>
</evidence>
<keyword evidence="23" id="KW-1185">Reference proteome</keyword>
<evidence type="ECO:0000256" key="6">
    <source>
        <dbReference type="ARBA" id="ARBA00022749"/>
    </source>
</evidence>
<feature type="binding site" evidence="13 15">
    <location>
        <position position="416"/>
    </location>
    <ligand>
        <name>IMP</name>
        <dbReference type="ChEBI" id="CHEBI:58053"/>
    </ligand>
</feature>
<keyword evidence="8 13" id="KW-0630">Potassium</keyword>
<comment type="caution">
    <text evidence="13">Lacks conserved residue(s) required for the propagation of feature annotation.</text>
</comment>
<dbReference type="NCBIfam" id="TIGR01302">
    <property type="entry name" value="IMP_dehydrog"/>
    <property type="match status" value="1"/>
</dbReference>
<feature type="binding site" evidence="13 15">
    <location>
        <begin position="359"/>
        <end position="360"/>
    </location>
    <ligand>
        <name>IMP</name>
        <dbReference type="ChEBI" id="CHEBI:58053"/>
    </ligand>
</feature>